<dbReference type="InterPro" id="IPR036380">
    <property type="entry name" value="Isochorismatase-like_sf"/>
</dbReference>
<dbReference type="PROSITE" id="PS00383">
    <property type="entry name" value="TYR_PHOSPHATASE_1"/>
    <property type="match status" value="1"/>
</dbReference>
<gene>
    <name evidence="5" type="ORF">COW36_13555</name>
</gene>
<reference evidence="5 6" key="1">
    <citation type="submission" date="2017-09" db="EMBL/GenBank/DDBJ databases">
        <title>Depth-based differentiation of microbial function through sediment-hosted aquifers and enrichment of novel symbionts in the deep terrestrial subsurface.</title>
        <authorList>
            <person name="Probst A.J."/>
            <person name="Ladd B."/>
            <person name="Jarett J.K."/>
            <person name="Geller-Mcgrath D.E."/>
            <person name="Sieber C.M."/>
            <person name="Emerson J.B."/>
            <person name="Anantharaman K."/>
            <person name="Thomas B.C."/>
            <person name="Malmstrom R."/>
            <person name="Stieglmeier M."/>
            <person name="Klingl A."/>
            <person name="Woyke T."/>
            <person name="Ryan C.M."/>
            <person name="Banfield J.F."/>
        </authorList>
    </citation>
    <scope>NUCLEOTIDE SEQUENCE [LARGE SCALE GENOMIC DNA]</scope>
    <source>
        <strain evidence="5">CG17_big_fil_post_rev_8_21_14_2_50_48_46</strain>
    </source>
</reference>
<dbReference type="SUPFAM" id="SSF52799">
    <property type="entry name" value="(Phosphotyrosine protein) phosphatases II"/>
    <property type="match status" value="1"/>
</dbReference>
<dbReference type="InterPro" id="IPR016130">
    <property type="entry name" value="Tyr_Pase_AS"/>
</dbReference>
<dbReference type="PANTHER" id="PTHR23339">
    <property type="entry name" value="TYROSINE SPECIFIC PROTEIN PHOSPHATASE AND DUAL SPECIFICITY PROTEIN PHOSPHATASE"/>
    <property type="match status" value="1"/>
</dbReference>
<dbReference type="AlphaFoldDB" id="A0A2M7G3D4"/>
<evidence type="ECO:0000259" key="4">
    <source>
        <dbReference type="PROSITE" id="PS50056"/>
    </source>
</evidence>
<dbReference type="SUPFAM" id="SSF56112">
    <property type="entry name" value="Protein kinase-like (PK-like)"/>
    <property type="match status" value="1"/>
</dbReference>
<dbReference type="Proteomes" id="UP000231019">
    <property type="component" value="Unassembled WGS sequence"/>
</dbReference>
<sequence length="770" mass="87457">MPQALLMTQCLQNDFVKPLNPFDPLPNLLHIGYEEARRLMGDKPETGPVSRVIDWAYAQSDEKLKVMHIRDWHDPLDFRQFNHLIQFGHHCEQESEGAAFAFAEPSTDKKIEIIDTLTLNDFLDTTLEACLAPYQGQKMRVGLMGVWTEAKITFLSYELSTRYPEFELGVCSALTASSSRAQHFIALEQLEKLLGVKVFASVAEFIRFLGGDTTSMPLTGWQDARHPVIVLDSLPGLEETDSKLLRYLFRDSRVAKLHRLDGGFSGNEVLGTSSTDLHGHKQVPHVVKIGWNHMIGRERMAFEQIESVLGNNAPRLVDFVELGDRGAIKYRYASMGGGFSTTFQRCYQKGLEPEKLKRILDTVFIEQLGRLYTAAVYEKCDLLEYYQFSAQWAPNIRNRVENLLGISSQGEELEILPGLTTPNLVHFYEHELEKLKPYHQGDSSYLSFVHGDLNGANIIIDAQENVWLIDFFHTHRGHILRDLLKLENDLLYIFTAIENEEALQEACKISDLLCRIQDLRAPLPALEETGLTDPGLQNAWKMIQILRSYYPELIHADRDPLQAFIGQLRYAVHTLSFKESSPLQKKWALYTAGLCCDRIRTHLGRGRNLWVDWLPAEYTDKGKLGLTLLPGRRDLHRSLERDLSSLKNQEKATHMVCLSTSDELQSYGVPSLLENYRAQGIEVYHLPILDQKVSNQSEMKELLAWIETALANKGHVVLHCVGGLGRSGLAAACFLKQKGLSSEAALHQVRLTRSPRAIETLEQENFLREF</sequence>
<dbReference type="InterPro" id="IPR000387">
    <property type="entry name" value="Tyr_Pase_dom"/>
</dbReference>
<accession>A0A2M7G3D4</accession>
<dbReference type="GO" id="GO:0004725">
    <property type="term" value="F:protein tyrosine phosphatase activity"/>
    <property type="evidence" value="ECO:0007669"/>
    <property type="project" value="UniProtKB-EC"/>
</dbReference>
<dbReference type="Gene3D" id="3.90.190.10">
    <property type="entry name" value="Protein tyrosine phosphatase superfamily"/>
    <property type="match status" value="1"/>
</dbReference>
<proteinExistence type="predicted"/>
<dbReference type="SUPFAM" id="SSF52499">
    <property type="entry name" value="Isochorismatase-like hydrolases"/>
    <property type="match status" value="1"/>
</dbReference>
<dbReference type="InterPro" id="IPR022778">
    <property type="entry name" value="CDKN3"/>
</dbReference>
<protein>
    <recommendedName>
        <fullName evidence="1">protein-tyrosine-phosphatase</fullName>
        <ecNumber evidence="1">3.1.3.48</ecNumber>
    </recommendedName>
</protein>
<dbReference type="Gene3D" id="3.40.50.850">
    <property type="entry name" value="Isochorismatase-like"/>
    <property type="match status" value="1"/>
</dbReference>
<feature type="domain" description="Tyrosine specific protein phosphatases" evidence="4">
    <location>
        <begin position="700"/>
        <end position="753"/>
    </location>
</feature>
<evidence type="ECO:0000313" key="6">
    <source>
        <dbReference type="Proteomes" id="UP000231019"/>
    </source>
</evidence>
<dbReference type="InterPro" id="IPR045544">
    <property type="entry name" value="TCAD9"/>
</dbReference>
<dbReference type="PROSITE" id="PS50056">
    <property type="entry name" value="TYR_PHOSPHATASE_2"/>
    <property type="match status" value="1"/>
</dbReference>
<keyword evidence="2" id="KW-0378">Hydrolase</keyword>
<keyword evidence="3" id="KW-0904">Protein phosphatase</keyword>
<name>A0A2M7G3D4_9BACT</name>
<dbReference type="Pfam" id="PF19974">
    <property type="entry name" value="TCAD9"/>
    <property type="match status" value="2"/>
</dbReference>
<organism evidence="5 6">
    <name type="scientific">bacterium (Candidatus Blackallbacteria) CG17_big_fil_post_rev_8_21_14_2_50_48_46</name>
    <dbReference type="NCBI Taxonomy" id="2014261"/>
    <lineage>
        <taxon>Bacteria</taxon>
        <taxon>Candidatus Blackallbacteria</taxon>
    </lineage>
</organism>
<dbReference type="InterPro" id="IPR011009">
    <property type="entry name" value="Kinase-like_dom_sf"/>
</dbReference>
<dbReference type="InterPro" id="IPR050561">
    <property type="entry name" value="PTP"/>
</dbReference>
<dbReference type="Gene3D" id="3.90.1200.10">
    <property type="match status" value="1"/>
</dbReference>
<comment type="caution">
    <text evidence="5">The sequence shown here is derived from an EMBL/GenBank/DDBJ whole genome shotgun (WGS) entry which is preliminary data.</text>
</comment>
<dbReference type="CDD" id="cd14505">
    <property type="entry name" value="CDKN3-like"/>
    <property type="match status" value="1"/>
</dbReference>
<dbReference type="FunFam" id="3.90.190.10:FF:000157">
    <property type="entry name" value="Protein-tyrosine phosphatase"/>
    <property type="match status" value="1"/>
</dbReference>
<evidence type="ECO:0000256" key="2">
    <source>
        <dbReference type="ARBA" id="ARBA00022801"/>
    </source>
</evidence>
<dbReference type="EMBL" id="PFFQ01000038">
    <property type="protein sequence ID" value="PIW16350.1"/>
    <property type="molecule type" value="Genomic_DNA"/>
</dbReference>
<dbReference type="EC" id="3.1.3.48" evidence="1"/>
<evidence type="ECO:0000256" key="1">
    <source>
        <dbReference type="ARBA" id="ARBA00013064"/>
    </source>
</evidence>
<evidence type="ECO:0000313" key="5">
    <source>
        <dbReference type="EMBL" id="PIW16350.1"/>
    </source>
</evidence>
<evidence type="ECO:0000256" key="3">
    <source>
        <dbReference type="ARBA" id="ARBA00022912"/>
    </source>
</evidence>
<dbReference type="Pfam" id="PF05706">
    <property type="entry name" value="CDKN3"/>
    <property type="match status" value="1"/>
</dbReference>
<dbReference type="InterPro" id="IPR029021">
    <property type="entry name" value="Prot-tyrosine_phosphatase-like"/>
</dbReference>